<dbReference type="SUPFAM" id="SSF52540">
    <property type="entry name" value="P-loop containing nucleoside triphosphate hydrolases"/>
    <property type="match status" value="1"/>
</dbReference>
<dbReference type="InterPro" id="IPR002182">
    <property type="entry name" value="NB-ARC"/>
</dbReference>
<gene>
    <name evidence="7" type="ORF">BOLC8T49442H</name>
</gene>
<dbReference type="InterPro" id="IPR044974">
    <property type="entry name" value="Disease_R_plants"/>
</dbReference>
<dbReference type="PANTHER" id="PTHR11017">
    <property type="entry name" value="LEUCINE-RICH REPEAT-CONTAINING PROTEIN"/>
    <property type="match status" value="1"/>
</dbReference>
<dbReference type="SMART" id="SM00255">
    <property type="entry name" value="TIR"/>
    <property type="match status" value="1"/>
</dbReference>
<evidence type="ECO:0000259" key="6">
    <source>
        <dbReference type="PROSITE" id="PS50104"/>
    </source>
</evidence>
<dbReference type="InterPro" id="IPR058192">
    <property type="entry name" value="WHD_ROQ1-like"/>
</dbReference>
<feature type="domain" description="TIR" evidence="6">
    <location>
        <begin position="12"/>
        <end position="172"/>
    </location>
</feature>
<dbReference type="GO" id="GO:0007165">
    <property type="term" value="P:signal transduction"/>
    <property type="evidence" value="ECO:0007669"/>
    <property type="project" value="InterPro"/>
</dbReference>
<dbReference type="InterPro" id="IPR035897">
    <property type="entry name" value="Toll_tir_struct_dom_sf"/>
</dbReference>
<feature type="transmembrane region" description="Helical" evidence="5">
    <location>
        <begin position="1048"/>
        <end position="1081"/>
    </location>
</feature>
<dbReference type="InterPro" id="IPR027417">
    <property type="entry name" value="P-loop_NTPase"/>
</dbReference>
<dbReference type="FunFam" id="3.40.50.10140:FF:000007">
    <property type="entry name" value="Disease resistance protein (TIR-NBS-LRR class)"/>
    <property type="match status" value="1"/>
</dbReference>
<dbReference type="Gene3D" id="3.40.50.10140">
    <property type="entry name" value="Toll/interleukin-1 receptor homology (TIR) domain"/>
    <property type="match status" value="1"/>
</dbReference>
<dbReference type="Pfam" id="PF01582">
    <property type="entry name" value="TIR"/>
    <property type="match status" value="1"/>
</dbReference>
<reference evidence="7" key="1">
    <citation type="submission" date="2018-11" db="EMBL/GenBank/DDBJ databases">
        <authorList>
            <consortium name="Genoscope - CEA"/>
            <person name="William W."/>
        </authorList>
    </citation>
    <scope>NUCLEOTIDE SEQUENCE</scope>
</reference>
<dbReference type="Pfam" id="PF23952">
    <property type="entry name" value="LRR_EndoS"/>
    <property type="match status" value="1"/>
</dbReference>
<accession>A0A3P6FEB0</accession>
<evidence type="ECO:0000256" key="1">
    <source>
        <dbReference type="ARBA" id="ARBA00022614"/>
    </source>
</evidence>
<dbReference type="InterPro" id="IPR032675">
    <property type="entry name" value="LRR_dom_sf"/>
</dbReference>
<keyword evidence="2" id="KW-0677">Repeat</keyword>
<keyword evidence="5" id="KW-0472">Membrane</keyword>
<protein>
    <recommendedName>
        <fullName evidence="6">TIR domain-containing protein</fullName>
    </recommendedName>
</protein>
<evidence type="ECO:0000313" key="7">
    <source>
        <dbReference type="EMBL" id="VDD56213.1"/>
    </source>
</evidence>
<dbReference type="GO" id="GO:0006952">
    <property type="term" value="P:defense response"/>
    <property type="evidence" value="ECO:0007669"/>
    <property type="project" value="UniProtKB-KW"/>
</dbReference>
<dbReference type="Pfam" id="PF00931">
    <property type="entry name" value="NB-ARC"/>
    <property type="match status" value="1"/>
</dbReference>
<keyword evidence="4" id="KW-0520">NAD</keyword>
<evidence type="ECO:0000256" key="3">
    <source>
        <dbReference type="ARBA" id="ARBA00022821"/>
    </source>
</evidence>
<organism evidence="7">
    <name type="scientific">Brassica oleracea</name>
    <name type="common">Wild cabbage</name>
    <dbReference type="NCBI Taxonomy" id="3712"/>
    <lineage>
        <taxon>Eukaryota</taxon>
        <taxon>Viridiplantae</taxon>
        <taxon>Streptophyta</taxon>
        <taxon>Embryophyta</taxon>
        <taxon>Tracheophyta</taxon>
        <taxon>Spermatophyta</taxon>
        <taxon>Magnoliopsida</taxon>
        <taxon>eudicotyledons</taxon>
        <taxon>Gunneridae</taxon>
        <taxon>Pentapetalae</taxon>
        <taxon>rosids</taxon>
        <taxon>malvids</taxon>
        <taxon>Brassicales</taxon>
        <taxon>Brassicaceae</taxon>
        <taxon>Brassiceae</taxon>
        <taxon>Brassica</taxon>
    </lineage>
</organism>
<dbReference type="SUPFAM" id="SSF52058">
    <property type="entry name" value="L domain-like"/>
    <property type="match status" value="1"/>
</dbReference>
<dbReference type="SUPFAM" id="SSF52200">
    <property type="entry name" value="Toll/Interleukin receptor TIR domain"/>
    <property type="match status" value="1"/>
</dbReference>
<dbReference type="PRINTS" id="PR00364">
    <property type="entry name" value="DISEASERSIST"/>
</dbReference>
<dbReference type="SUPFAM" id="SSF46785">
    <property type="entry name" value="Winged helix' DNA-binding domain"/>
    <property type="match status" value="1"/>
</dbReference>
<sequence>MSSWCGPSRRQVKYDVFLSFRGGDTRKNIISHLHKELVRQGIRTFKDDETLETGDRFPERLREAINTSRFAIVVISKNYATSRWCLEELRMIMKLQREKKIAVIPVFYEVDISDVRNHRSGFGLVQHHKDPKIPFWKDALRGIANTQATESRKCKDDATLVEGVVELLSDKLLSMLPMDLGDMVGMEADMDQIEHPLDMSFTTNEVRMVGIWGMAGIGKTAIAKNLYQKHKHHFKIHHCFMEKVSSLKAKTKSPLDLQKWLLSDILRKKDLKALNLGQGAPCIKSRLVNLKSLIVIDDVDDVKQLEVLAKEASWFGPGTRIIITTRDKSLLNSSSCAVYKVEYLKDDKALQIFQRFAFQGAEPPIAYNDLSISISQLAQGLPSALEDFGIYLRGKSLVEWRDALKSFREAPLEKTMVDLKSSYDGLDELGKAAFLHVACLFNGEPVRRVRKLLGQGKAGMRVLKEKSLIKVSSDRRITMHRLLEQMGKHIVRQESNNNPSQQRILWHHDDILRVLDTNTSKHLIEGVVLDVCELRAGVHINWDDFKPMYNLRFLKIYISNQSGVLQPWKEYMTLENNFSVHKLRFLHWDAYPFTTLPTSISPDCLVELKLCYSKLKTLWRGTPKLVKLMKLDLTGSKDLTKLPNLKEAKSLEELILKGCSSLERIPHSICKLSRLQKVDLSNCDRLEKLNISISDSKDNGFEDTSTCLRSVFMFFFGTEPFVGNKLGCSLTDPSIRGNLQIYLKLLEGSADHLSFVSENHVCHDVDLKSPPYGFKSLDIMRCKWVEKGSESKCNSFSGFPWLQELNLINLNIKKIPDDIDQMHVLEKLDLSGNLFEKLPTTMSHLTKLKHLTLSNCRSLEGLPELSQVESLTLSDCTNLRTLVKKHQGTTYSLLELWLDNCKKIESLPNELKHFTKLTCLDLSRHDFKTISSKMVDDLTSLATLSLNYCNNLVSLSGLPLSLKCLNAHGCKSLKTYSLQAAHSIDRLDLSPCPNGKDYSSFTRFPAGRRSKEVPVCACPCFQETRTRRKVKHVTCSHISIFLRCLKSWLWDFFLCILAVAVGIFLAVITDHVIATTLLMTILMYLRL</sequence>
<dbReference type="PANTHER" id="PTHR11017:SF388">
    <property type="entry name" value="TIR DOMAIN-CONTAINING PROTEIN"/>
    <property type="match status" value="1"/>
</dbReference>
<dbReference type="Pfam" id="PF23282">
    <property type="entry name" value="WHD_ROQ1"/>
    <property type="match status" value="1"/>
</dbReference>
<dbReference type="PROSITE" id="PS50104">
    <property type="entry name" value="TIR"/>
    <property type="match status" value="1"/>
</dbReference>
<dbReference type="InterPro" id="IPR036390">
    <property type="entry name" value="WH_DNA-bd_sf"/>
</dbReference>
<proteinExistence type="predicted"/>
<keyword evidence="5" id="KW-1133">Transmembrane helix</keyword>
<dbReference type="InterPro" id="IPR000157">
    <property type="entry name" value="TIR_dom"/>
</dbReference>
<dbReference type="InterPro" id="IPR042197">
    <property type="entry name" value="Apaf_helical"/>
</dbReference>
<evidence type="ECO:0000256" key="5">
    <source>
        <dbReference type="SAM" id="Phobius"/>
    </source>
</evidence>
<evidence type="ECO:0000256" key="2">
    <source>
        <dbReference type="ARBA" id="ARBA00022737"/>
    </source>
</evidence>
<dbReference type="EMBL" id="LR031879">
    <property type="protein sequence ID" value="VDD56213.1"/>
    <property type="molecule type" value="Genomic_DNA"/>
</dbReference>
<dbReference type="Gene3D" id="1.10.8.430">
    <property type="entry name" value="Helical domain of apoptotic protease-activating factors"/>
    <property type="match status" value="1"/>
</dbReference>
<dbReference type="GO" id="GO:0043531">
    <property type="term" value="F:ADP binding"/>
    <property type="evidence" value="ECO:0007669"/>
    <property type="project" value="InterPro"/>
</dbReference>
<keyword evidence="3" id="KW-0611">Plant defense</keyword>
<keyword evidence="5" id="KW-0812">Transmembrane</keyword>
<evidence type="ECO:0000256" key="4">
    <source>
        <dbReference type="ARBA" id="ARBA00023027"/>
    </source>
</evidence>
<dbReference type="Gene3D" id="3.40.50.300">
    <property type="entry name" value="P-loop containing nucleotide triphosphate hydrolases"/>
    <property type="match status" value="1"/>
</dbReference>
<keyword evidence="1" id="KW-0433">Leucine-rich repeat</keyword>
<dbReference type="AlphaFoldDB" id="A0A3P6FEB0"/>
<dbReference type="Gene3D" id="3.80.10.10">
    <property type="entry name" value="Ribonuclease Inhibitor"/>
    <property type="match status" value="3"/>
</dbReference>
<name>A0A3P6FEB0_BRAOL</name>